<keyword evidence="3" id="KW-1185">Reference proteome</keyword>
<feature type="transmembrane region" description="Helical" evidence="1">
    <location>
        <begin position="27"/>
        <end position="46"/>
    </location>
</feature>
<feature type="transmembrane region" description="Helical" evidence="1">
    <location>
        <begin position="122"/>
        <end position="142"/>
    </location>
</feature>
<keyword evidence="1" id="KW-1133">Transmembrane helix</keyword>
<comment type="caution">
    <text evidence="2">The sequence shown here is derived from an EMBL/GenBank/DDBJ whole genome shotgun (WGS) entry which is preliminary data.</text>
</comment>
<evidence type="ECO:0000313" key="3">
    <source>
        <dbReference type="Proteomes" id="UP001456524"/>
    </source>
</evidence>
<accession>A0ABR1XS61</accession>
<gene>
    <name evidence="2" type="ORF">IWX90DRAFT_260828</name>
</gene>
<keyword evidence="1" id="KW-0812">Transmembrane</keyword>
<dbReference type="EMBL" id="JBBWUH010000006">
    <property type="protein sequence ID" value="KAK8164462.1"/>
    <property type="molecule type" value="Genomic_DNA"/>
</dbReference>
<dbReference type="Proteomes" id="UP001456524">
    <property type="component" value="Unassembled WGS sequence"/>
</dbReference>
<evidence type="ECO:0000313" key="2">
    <source>
        <dbReference type="EMBL" id="KAK8164462.1"/>
    </source>
</evidence>
<evidence type="ECO:0000256" key="1">
    <source>
        <dbReference type="SAM" id="Phobius"/>
    </source>
</evidence>
<evidence type="ECO:0008006" key="4">
    <source>
        <dbReference type="Google" id="ProtNLM"/>
    </source>
</evidence>
<feature type="transmembrane region" description="Helical" evidence="1">
    <location>
        <begin position="66"/>
        <end position="86"/>
    </location>
</feature>
<protein>
    <recommendedName>
        <fullName evidence="4">Transmembrane protein</fullName>
    </recommendedName>
</protein>
<sequence>MQSTKQSKARTQNEGSDLLLLTIHTNYNIITFTATTTITTTTGVFAARQTERKRLLCMATQMTGLLLPWFFFPSTSFLLVVFLVGTEVHCKHLSPLDTRPTCIDWICIFVFFRFRRSSLGKVGVVALVISLVWVWVWVWFAVCN</sequence>
<organism evidence="2 3">
    <name type="scientific">Phyllosticta citrichinensis</name>
    <dbReference type="NCBI Taxonomy" id="1130410"/>
    <lineage>
        <taxon>Eukaryota</taxon>
        <taxon>Fungi</taxon>
        <taxon>Dikarya</taxon>
        <taxon>Ascomycota</taxon>
        <taxon>Pezizomycotina</taxon>
        <taxon>Dothideomycetes</taxon>
        <taxon>Dothideomycetes incertae sedis</taxon>
        <taxon>Botryosphaeriales</taxon>
        <taxon>Phyllostictaceae</taxon>
        <taxon>Phyllosticta</taxon>
    </lineage>
</organism>
<keyword evidence="1" id="KW-0472">Membrane</keyword>
<reference evidence="2 3" key="1">
    <citation type="journal article" date="2022" name="G3 (Bethesda)">
        <title>Enemy or ally: a genomic approach to elucidate the lifestyle of Phyllosticta citrichinaensis.</title>
        <authorList>
            <person name="Buijs V.A."/>
            <person name="Groenewald J.Z."/>
            <person name="Haridas S."/>
            <person name="LaButti K.M."/>
            <person name="Lipzen A."/>
            <person name="Martin F.M."/>
            <person name="Barry K."/>
            <person name="Grigoriev I.V."/>
            <person name="Crous P.W."/>
            <person name="Seidl M.F."/>
        </authorList>
    </citation>
    <scope>NUCLEOTIDE SEQUENCE [LARGE SCALE GENOMIC DNA]</scope>
    <source>
        <strain evidence="2 3">CBS 129764</strain>
    </source>
</reference>
<proteinExistence type="predicted"/>
<name>A0ABR1XS61_9PEZI</name>